<dbReference type="InterPro" id="IPR012944">
    <property type="entry name" value="SusD_RagB_dom"/>
</dbReference>
<comment type="caution">
    <text evidence="6">The sequence shown here is derived from an EMBL/GenBank/DDBJ whole genome shotgun (WGS) entry which is preliminary data.</text>
</comment>
<accession>X1R3G5</accession>
<dbReference type="EMBL" id="BARW01002944">
    <property type="protein sequence ID" value="GAI61611.1"/>
    <property type="molecule type" value="Genomic_DNA"/>
</dbReference>
<evidence type="ECO:0000313" key="6">
    <source>
        <dbReference type="EMBL" id="GAI61611.1"/>
    </source>
</evidence>
<keyword evidence="4" id="KW-0998">Cell outer membrane</keyword>
<gene>
    <name evidence="6" type="ORF">S12H4_07829</name>
</gene>
<feature type="non-terminal residue" evidence="6">
    <location>
        <position position="1"/>
    </location>
</feature>
<dbReference type="AlphaFoldDB" id="X1R3G5"/>
<organism evidence="6">
    <name type="scientific">marine sediment metagenome</name>
    <dbReference type="NCBI Taxonomy" id="412755"/>
    <lineage>
        <taxon>unclassified sequences</taxon>
        <taxon>metagenomes</taxon>
        <taxon>ecological metagenomes</taxon>
    </lineage>
</organism>
<protein>
    <recommendedName>
        <fullName evidence="5">RagB/SusD domain-containing protein</fullName>
    </recommendedName>
</protein>
<keyword evidence="2" id="KW-0732">Signal</keyword>
<name>X1R3G5_9ZZZZ</name>
<keyword evidence="3" id="KW-0472">Membrane</keyword>
<evidence type="ECO:0000256" key="4">
    <source>
        <dbReference type="ARBA" id="ARBA00023237"/>
    </source>
</evidence>
<feature type="domain" description="RagB/SusD" evidence="5">
    <location>
        <begin position="56"/>
        <end position="381"/>
    </location>
</feature>
<comment type="subcellular location">
    <subcellularLocation>
        <location evidence="1">Cell outer membrane</location>
    </subcellularLocation>
</comment>
<dbReference type="SUPFAM" id="SSF48452">
    <property type="entry name" value="TPR-like"/>
    <property type="match status" value="1"/>
</dbReference>
<dbReference type="InterPro" id="IPR011990">
    <property type="entry name" value="TPR-like_helical_dom_sf"/>
</dbReference>
<sequence length="381" mass="43179">RATKYAAMAVLARVHLFQSDWSAAASLLDQIISSGNYTLMTNYHDNYNVHTNNNAESIFEIQYAVNDGSWGSVSAGWGDCLNFPQGNELMSTCCGFHQPSQNLVNAFKVDANGLPLLDNYNDIDLKKDQGILSKATFVPFTDFVDPRLDWTVGRRGIPYLDWWVMRGYDWIRDQGNGGPYLPKKNMFYQADQGTLSTTTGWATGVNANNYRAYRYAHVLLWRAECYVESATPDLEAARQLVNQVRIRAKDGNRVMGLCTSYELNPGVVPVVDYTQEAANYDVQEYPAFANADYARKAVHHELRLEFGMEGHRFFDLVRWGIAADVLNKFITRDIDFRIFLKGDIPAVFNADKDEFWPIPQSQIDQQIDADGNPVLTQNPNY</sequence>
<dbReference type="GO" id="GO:0009279">
    <property type="term" value="C:cell outer membrane"/>
    <property type="evidence" value="ECO:0007669"/>
    <property type="project" value="UniProtKB-SubCell"/>
</dbReference>
<evidence type="ECO:0000256" key="1">
    <source>
        <dbReference type="ARBA" id="ARBA00004442"/>
    </source>
</evidence>
<evidence type="ECO:0000259" key="5">
    <source>
        <dbReference type="Pfam" id="PF07980"/>
    </source>
</evidence>
<proteinExistence type="predicted"/>
<dbReference type="Pfam" id="PF07980">
    <property type="entry name" value="SusD_RagB"/>
    <property type="match status" value="1"/>
</dbReference>
<evidence type="ECO:0000256" key="3">
    <source>
        <dbReference type="ARBA" id="ARBA00023136"/>
    </source>
</evidence>
<evidence type="ECO:0000256" key="2">
    <source>
        <dbReference type="ARBA" id="ARBA00022729"/>
    </source>
</evidence>
<dbReference type="Gene3D" id="1.25.40.390">
    <property type="match status" value="1"/>
</dbReference>
<reference evidence="6" key="1">
    <citation type="journal article" date="2014" name="Front. Microbiol.">
        <title>High frequency of phylogenetically diverse reductive dehalogenase-homologous genes in deep subseafloor sedimentary metagenomes.</title>
        <authorList>
            <person name="Kawai M."/>
            <person name="Futagami T."/>
            <person name="Toyoda A."/>
            <person name="Takaki Y."/>
            <person name="Nishi S."/>
            <person name="Hori S."/>
            <person name="Arai W."/>
            <person name="Tsubouchi T."/>
            <person name="Morono Y."/>
            <person name="Uchiyama I."/>
            <person name="Ito T."/>
            <person name="Fujiyama A."/>
            <person name="Inagaki F."/>
            <person name="Takami H."/>
        </authorList>
    </citation>
    <scope>NUCLEOTIDE SEQUENCE</scope>
    <source>
        <strain evidence="6">Expedition CK06-06</strain>
    </source>
</reference>